<keyword evidence="2" id="KW-1185">Reference proteome</keyword>
<dbReference type="EMBL" id="CM000764">
    <property type="protein sequence ID" value="KXG28632.1"/>
    <property type="molecule type" value="Genomic_DNA"/>
</dbReference>
<protein>
    <submittedName>
        <fullName evidence="1">Uncharacterized protein</fullName>
    </submittedName>
</protein>
<reference evidence="1 2" key="1">
    <citation type="journal article" date="2009" name="Nature">
        <title>The Sorghum bicolor genome and the diversification of grasses.</title>
        <authorList>
            <person name="Paterson A.H."/>
            <person name="Bowers J.E."/>
            <person name="Bruggmann R."/>
            <person name="Dubchak I."/>
            <person name="Grimwood J."/>
            <person name="Gundlach H."/>
            <person name="Haberer G."/>
            <person name="Hellsten U."/>
            <person name="Mitros T."/>
            <person name="Poliakov A."/>
            <person name="Schmutz J."/>
            <person name="Spannagl M."/>
            <person name="Tang H."/>
            <person name="Wang X."/>
            <person name="Wicker T."/>
            <person name="Bharti A.K."/>
            <person name="Chapman J."/>
            <person name="Feltus F.A."/>
            <person name="Gowik U."/>
            <person name="Grigoriev I.V."/>
            <person name="Lyons E."/>
            <person name="Maher C.A."/>
            <person name="Martis M."/>
            <person name="Narechania A."/>
            <person name="Otillar R.P."/>
            <person name="Penning B.W."/>
            <person name="Salamov A.A."/>
            <person name="Wang Y."/>
            <person name="Zhang L."/>
            <person name="Carpita N.C."/>
            <person name="Freeling M."/>
            <person name="Gingle A.R."/>
            <person name="Hash C.T."/>
            <person name="Keller B."/>
            <person name="Klein P."/>
            <person name="Kresovich S."/>
            <person name="McCann M.C."/>
            <person name="Ming R."/>
            <person name="Peterson D.G."/>
            <person name="Mehboob-ur-Rahman"/>
            <person name="Ware D."/>
            <person name="Westhoff P."/>
            <person name="Mayer K.F."/>
            <person name="Messing J."/>
            <person name="Rokhsar D.S."/>
        </authorList>
    </citation>
    <scope>NUCLEOTIDE SEQUENCE [LARGE SCALE GENOMIC DNA]</scope>
    <source>
        <strain evidence="2">cv. BTx623</strain>
    </source>
</reference>
<evidence type="ECO:0000313" key="1">
    <source>
        <dbReference type="EMBL" id="KXG28632.1"/>
    </source>
</evidence>
<sequence>MSAPLPAPAPAPYSQLAPLVAAQDQAEGHARRAREDPRRLDDQIKGIAMEEAARDRVLSHLHIVS</sequence>
<gene>
    <name evidence="1" type="ORF">SORBI_3005G145800</name>
</gene>
<accession>A0A1B6PSI4</accession>
<evidence type="ECO:0000313" key="2">
    <source>
        <dbReference type="Proteomes" id="UP000000768"/>
    </source>
</evidence>
<organism evidence="1 2">
    <name type="scientific">Sorghum bicolor</name>
    <name type="common">Sorghum</name>
    <name type="synonym">Sorghum vulgare</name>
    <dbReference type="NCBI Taxonomy" id="4558"/>
    <lineage>
        <taxon>Eukaryota</taxon>
        <taxon>Viridiplantae</taxon>
        <taxon>Streptophyta</taxon>
        <taxon>Embryophyta</taxon>
        <taxon>Tracheophyta</taxon>
        <taxon>Spermatophyta</taxon>
        <taxon>Magnoliopsida</taxon>
        <taxon>Liliopsida</taxon>
        <taxon>Poales</taxon>
        <taxon>Poaceae</taxon>
        <taxon>PACMAD clade</taxon>
        <taxon>Panicoideae</taxon>
        <taxon>Andropogonodae</taxon>
        <taxon>Andropogoneae</taxon>
        <taxon>Sorghinae</taxon>
        <taxon>Sorghum</taxon>
    </lineage>
</organism>
<dbReference type="Proteomes" id="UP000000768">
    <property type="component" value="Chromosome 5"/>
</dbReference>
<name>A0A1B6PSI4_SORBI</name>
<dbReference type="AlphaFoldDB" id="A0A1B6PSI4"/>
<dbReference type="InParanoid" id="A0A1B6PSI4"/>
<reference evidence="2" key="2">
    <citation type="journal article" date="2018" name="Plant J.">
        <title>The Sorghum bicolor reference genome: improved assembly, gene annotations, a transcriptome atlas, and signatures of genome organization.</title>
        <authorList>
            <person name="McCormick R.F."/>
            <person name="Truong S.K."/>
            <person name="Sreedasyam A."/>
            <person name="Jenkins J."/>
            <person name="Shu S."/>
            <person name="Sims D."/>
            <person name="Kennedy M."/>
            <person name="Amirebrahimi M."/>
            <person name="Weers B.D."/>
            <person name="McKinley B."/>
            <person name="Mattison A."/>
            <person name="Morishige D.T."/>
            <person name="Grimwood J."/>
            <person name="Schmutz J."/>
            <person name="Mullet J.E."/>
        </authorList>
    </citation>
    <scope>NUCLEOTIDE SEQUENCE [LARGE SCALE GENOMIC DNA]</scope>
    <source>
        <strain evidence="2">cv. BTx623</strain>
    </source>
</reference>
<dbReference type="Gramene" id="KXG28632">
    <property type="protein sequence ID" value="KXG28632"/>
    <property type="gene ID" value="SORBI_3005G145800"/>
</dbReference>
<proteinExistence type="predicted"/>